<keyword evidence="2" id="KW-0227">DNA damage</keyword>
<dbReference type="GO" id="GO:0000710">
    <property type="term" value="P:meiotic mismatch repair"/>
    <property type="evidence" value="ECO:0007669"/>
    <property type="project" value="UniProtKB-ARBA"/>
</dbReference>
<evidence type="ECO:0000259" key="6">
    <source>
        <dbReference type="SMART" id="SM01340"/>
    </source>
</evidence>
<dbReference type="InterPro" id="IPR037198">
    <property type="entry name" value="MutL_C_sf"/>
</dbReference>
<accession>A0AAV5GJX5</accession>
<dbReference type="Gene3D" id="3.30.1370.100">
    <property type="entry name" value="MutL, C-terminal domain, regulatory subdomain"/>
    <property type="match status" value="1"/>
</dbReference>
<dbReference type="InterPro" id="IPR042120">
    <property type="entry name" value="MutL_C_dimsub"/>
</dbReference>
<dbReference type="CDD" id="cd16926">
    <property type="entry name" value="HATPase_MutL-MLH-PMS-like"/>
    <property type="match status" value="1"/>
</dbReference>
<dbReference type="Gene3D" id="3.30.565.10">
    <property type="entry name" value="Histidine kinase-like ATPase, C-terminal domain"/>
    <property type="match status" value="1"/>
</dbReference>
<dbReference type="GO" id="GO:0030983">
    <property type="term" value="F:mismatched DNA binding"/>
    <property type="evidence" value="ECO:0007669"/>
    <property type="project" value="InterPro"/>
</dbReference>
<dbReference type="InterPro" id="IPR042121">
    <property type="entry name" value="MutL_C_regsub"/>
</dbReference>
<dbReference type="PANTHER" id="PTHR10073">
    <property type="entry name" value="DNA MISMATCH REPAIR PROTEIN MLH, PMS, MUTL"/>
    <property type="match status" value="1"/>
</dbReference>
<dbReference type="AlphaFoldDB" id="A0AAV5GJX5"/>
<dbReference type="InterPro" id="IPR002099">
    <property type="entry name" value="MutL/Mlh/PMS"/>
</dbReference>
<dbReference type="PROSITE" id="PS00058">
    <property type="entry name" value="DNA_MISMATCH_REPAIR_1"/>
    <property type="match status" value="1"/>
</dbReference>
<dbReference type="GO" id="GO:0016887">
    <property type="term" value="F:ATP hydrolysis activity"/>
    <property type="evidence" value="ECO:0007669"/>
    <property type="project" value="InterPro"/>
</dbReference>
<dbReference type="EMBL" id="BQKY01000006">
    <property type="protein sequence ID" value="GJN90160.1"/>
    <property type="molecule type" value="Genomic_DNA"/>
</dbReference>
<evidence type="ECO:0000256" key="1">
    <source>
        <dbReference type="ARBA" id="ARBA00006082"/>
    </source>
</evidence>
<dbReference type="InterPro" id="IPR014721">
    <property type="entry name" value="Ribsml_uS5_D2-typ_fold_subgr"/>
</dbReference>
<dbReference type="SUPFAM" id="SSF54211">
    <property type="entry name" value="Ribosomal protein S5 domain 2-like"/>
    <property type="match status" value="1"/>
</dbReference>
<dbReference type="FunFam" id="3.30.565.10:FF:000014">
    <property type="entry name" value="Mismatch repair endonuclease pms1, putative"/>
    <property type="match status" value="1"/>
</dbReference>
<dbReference type="InterPro" id="IPR038973">
    <property type="entry name" value="MutL/Mlh/Pms-like"/>
</dbReference>
<dbReference type="InterPro" id="IPR036890">
    <property type="entry name" value="HATPase_C_sf"/>
</dbReference>
<sequence>MSIQGVAPTCSASVSHADLVASPPSRPHSSAIDRTSVHRLTSGQVVIDLQTAVKELVENALDAGATSIEVAFREHGTESLEVKDDGKGIDQSDWEGIALKHHTSKLSSFSDLASVSTLGFRGEALSSLCGVATLSMVTATAATAPMGTTLAFSHAGECVPAGKVARMKGTTVKVDRLFDALPVRRKELVKNAKREFGKALDLLQAYAVINSGVRIEVKNVTKGRVWLAKPTLHLKTTASTSLRTSFSHVFAPKSLPSLLDLDLSLNVATEKSVLKRVEGAADASTTVKVLGLISKPVNGHGRTASNRQFYYINGRPFQPSKIAKAVNEMYKQYNANQFPTIVADFQLSTDAYDVNVSPDKRTIFLHSEGNLITALKEQLARFFEPETGRFAMQAIGPARQDKTQDDSQVVEDPGAAGLGDELPDELDERPRKRRKSSPALADGFNAKSPSMDVDSAANASESPVVDRATHSNTTDVEKAAFYELPDDEIVLPTPPSPFRNGSIALDVDGAGAVTSPDHLPDTPADRSPTRSPTAPPRKEDDTPLFREHSPTPQLRSPSAPPARIDTAAPSSPSPPPPASTARQPLLPANFIQPTLSFGAPPHTGGSTAKASRDATAAAKGRGGSGAKEPQKAMRSHLSRFLRGTQGDDDAEPANDESLAADDGETGDIETAEEATEGEPAKEEDEVEPDGPEDEVMIVDDAALGADGDALVTGTDASEDQEEDAILVVENGFPAVDATQPEPLDVVAASCACVHGSQQNGDDDGEDSELEIVEPTPSPPSRITSRVAATSGPTTSLPFGAAPAEVAGTVVAADVTVPFDFSALASEWAVPAEPEAGPSRPRSPGRGDAADELAGAGVGEEDQDAEATLSRVVAKDDFAAMQVVGQFNLGFIIARRRVRAGSAKGKEREVDPDAELHDDLFIVDQHASDEKYNFERLQAETVIQSQRLLAPRTLNLPSADEIVAMDNLDLLRLNGYDVLIDEDADVGERVKLIAQPVSKDTVFDVGDFEELVDLIGTRSGGEVVRPSKARRMFASRACRKSVMIGKALNAKQMTTILRHMGGMDQPWACPHGRPTMRWLLTAYDEA</sequence>
<dbReference type="SUPFAM" id="SSF55874">
    <property type="entry name" value="ATPase domain of HSP90 chaperone/DNA topoisomerase II/histidine kinase"/>
    <property type="match status" value="1"/>
</dbReference>
<feature type="compositionally biased region" description="Acidic residues" evidence="4">
    <location>
        <begin position="646"/>
        <end position="694"/>
    </location>
</feature>
<dbReference type="GO" id="GO:0140664">
    <property type="term" value="F:ATP-dependent DNA damage sensor activity"/>
    <property type="evidence" value="ECO:0007669"/>
    <property type="project" value="InterPro"/>
</dbReference>
<dbReference type="Pfam" id="PF08676">
    <property type="entry name" value="MutL_C"/>
    <property type="match status" value="1"/>
</dbReference>
<evidence type="ECO:0000256" key="2">
    <source>
        <dbReference type="ARBA" id="ARBA00022763"/>
    </source>
</evidence>
<dbReference type="Pfam" id="PF13589">
    <property type="entry name" value="HATPase_c_3"/>
    <property type="match status" value="1"/>
</dbReference>
<evidence type="ECO:0000256" key="3">
    <source>
        <dbReference type="ARBA" id="ARBA00070941"/>
    </source>
</evidence>
<reference evidence="7 8" key="1">
    <citation type="submission" date="2021-12" db="EMBL/GenBank/DDBJ databases">
        <title>High titer production of polyol ester of fatty acids by Rhodotorula paludigena BS15 towards product separation-free biomass refinery.</title>
        <authorList>
            <person name="Mano J."/>
            <person name="Ono H."/>
            <person name="Tanaka T."/>
            <person name="Naito K."/>
            <person name="Sushida H."/>
            <person name="Ike M."/>
            <person name="Tokuyasu K."/>
            <person name="Kitaoka M."/>
        </authorList>
    </citation>
    <scope>NUCLEOTIDE SEQUENCE [LARGE SCALE GENOMIC DNA]</scope>
    <source>
        <strain evidence="7 8">BS15</strain>
    </source>
</reference>
<evidence type="ECO:0000313" key="7">
    <source>
        <dbReference type="EMBL" id="GJN90160.1"/>
    </source>
</evidence>
<proteinExistence type="inferred from homology"/>
<gene>
    <name evidence="7" type="ORF">Rhopal_003159-T1</name>
</gene>
<dbReference type="GO" id="GO:0005524">
    <property type="term" value="F:ATP binding"/>
    <property type="evidence" value="ECO:0007669"/>
    <property type="project" value="InterPro"/>
</dbReference>
<feature type="region of interest" description="Disordered" evidence="4">
    <location>
        <begin position="397"/>
        <end position="694"/>
    </location>
</feature>
<feature type="region of interest" description="Disordered" evidence="4">
    <location>
        <begin position="829"/>
        <end position="862"/>
    </location>
</feature>
<dbReference type="Proteomes" id="UP001342314">
    <property type="component" value="Unassembled WGS sequence"/>
</dbReference>
<evidence type="ECO:0000259" key="5">
    <source>
        <dbReference type="SMART" id="SM00853"/>
    </source>
</evidence>
<feature type="compositionally biased region" description="Basic and acidic residues" evidence="4">
    <location>
        <begin position="518"/>
        <end position="528"/>
    </location>
</feature>
<dbReference type="InterPro" id="IPR014790">
    <property type="entry name" value="MutL_C"/>
</dbReference>
<dbReference type="InterPro" id="IPR013507">
    <property type="entry name" value="DNA_mismatch_S5_2-like"/>
</dbReference>
<comment type="similarity">
    <text evidence="1">Belongs to the DNA mismatch repair MutL/HexB family.</text>
</comment>
<dbReference type="CDD" id="cd03484">
    <property type="entry name" value="MutL_Trans_hPMS_2_like"/>
    <property type="match status" value="1"/>
</dbReference>
<dbReference type="PANTHER" id="PTHR10073:SF52">
    <property type="entry name" value="MISMATCH REPAIR ENDONUCLEASE PMS2"/>
    <property type="match status" value="1"/>
</dbReference>
<evidence type="ECO:0000256" key="4">
    <source>
        <dbReference type="SAM" id="MobiDB-lite"/>
    </source>
</evidence>
<organism evidence="7 8">
    <name type="scientific">Rhodotorula paludigena</name>
    <dbReference type="NCBI Taxonomy" id="86838"/>
    <lineage>
        <taxon>Eukaryota</taxon>
        <taxon>Fungi</taxon>
        <taxon>Dikarya</taxon>
        <taxon>Basidiomycota</taxon>
        <taxon>Pucciniomycotina</taxon>
        <taxon>Microbotryomycetes</taxon>
        <taxon>Sporidiobolales</taxon>
        <taxon>Sporidiobolaceae</taxon>
        <taxon>Rhodotorula</taxon>
    </lineage>
</organism>
<feature type="domain" description="DNA mismatch repair protein S5" evidence="6">
    <location>
        <begin position="246"/>
        <end position="384"/>
    </location>
</feature>
<dbReference type="FunFam" id="3.30.1370.100:FF:000001">
    <property type="entry name" value="Mismatch repair endonuclease pms1, putative"/>
    <property type="match status" value="1"/>
</dbReference>
<dbReference type="InterPro" id="IPR020568">
    <property type="entry name" value="Ribosomal_Su5_D2-typ_SF"/>
</dbReference>
<dbReference type="Gene3D" id="3.30.230.10">
    <property type="match status" value="1"/>
</dbReference>
<dbReference type="InterPro" id="IPR014762">
    <property type="entry name" value="DNA_mismatch_repair_CS"/>
</dbReference>
<dbReference type="SMART" id="SM00853">
    <property type="entry name" value="MutL_C"/>
    <property type="match status" value="1"/>
</dbReference>
<feature type="compositionally biased region" description="Basic and acidic residues" evidence="4">
    <location>
        <begin position="536"/>
        <end position="549"/>
    </location>
</feature>
<feature type="region of interest" description="Disordered" evidence="4">
    <location>
        <begin position="755"/>
        <end position="795"/>
    </location>
</feature>
<keyword evidence="8" id="KW-1185">Reference proteome</keyword>
<feature type="compositionally biased region" description="Polar residues" evidence="4">
    <location>
        <begin position="786"/>
        <end position="795"/>
    </location>
</feature>
<feature type="compositionally biased region" description="Acidic residues" evidence="4">
    <location>
        <begin position="760"/>
        <end position="771"/>
    </location>
</feature>
<feature type="domain" description="MutL C-terminal dimerisation" evidence="5">
    <location>
        <begin position="882"/>
        <end position="1047"/>
    </location>
</feature>
<dbReference type="SUPFAM" id="SSF118116">
    <property type="entry name" value="DNA mismatch repair protein MutL"/>
    <property type="match status" value="1"/>
</dbReference>
<dbReference type="GO" id="GO:0032389">
    <property type="term" value="C:MutLalpha complex"/>
    <property type="evidence" value="ECO:0007669"/>
    <property type="project" value="TreeGrafter"/>
</dbReference>
<name>A0AAV5GJX5_9BASI</name>
<feature type="compositionally biased region" description="Low complexity" evidence="4">
    <location>
        <begin position="606"/>
        <end position="619"/>
    </location>
</feature>
<dbReference type="NCBIfam" id="TIGR00585">
    <property type="entry name" value="mutl"/>
    <property type="match status" value="1"/>
</dbReference>
<dbReference type="Gene3D" id="3.30.1540.20">
    <property type="entry name" value="MutL, C-terminal domain, dimerisation subdomain"/>
    <property type="match status" value="1"/>
</dbReference>
<protein>
    <recommendedName>
        <fullName evidence="3">DNA mismatch repair protein PMS1</fullName>
    </recommendedName>
</protein>
<dbReference type="SMART" id="SM01340">
    <property type="entry name" value="DNA_mis_repair"/>
    <property type="match status" value="1"/>
</dbReference>
<evidence type="ECO:0000313" key="8">
    <source>
        <dbReference type="Proteomes" id="UP001342314"/>
    </source>
</evidence>
<comment type="caution">
    <text evidence="7">The sequence shown here is derived from an EMBL/GenBank/DDBJ whole genome shotgun (WGS) entry which is preliminary data.</text>
</comment>
<dbReference type="Pfam" id="PF01119">
    <property type="entry name" value="DNA_mis_repair"/>
    <property type="match status" value="1"/>
</dbReference>